<dbReference type="GO" id="GO:0003677">
    <property type="term" value="F:DNA binding"/>
    <property type="evidence" value="ECO:0007669"/>
    <property type="project" value="UniProtKB-KW"/>
</dbReference>
<dbReference type="InterPro" id="IPR002577">
    <property type="entry name" value="HTH_HxlR"/>
</dbReference>
<name>A0AB39KR24_9CAUL</name>
<protein>
    <submittedName>
        <fullName evidence="6">Helix-turn-helix domain-containing protein</fullName>
    </submittedName>
</protein>
<dbReference type="RefSeq" id="WP_369059024.1">
    <property type="nucleotide sequence ID" value="NZ_CP158375.1"/>
</dbReference>
<sequence>MAAPPRKPRTSAAPKAPDRAPQLVQANSATRALNILGDRWTLMILHQAFFRVRRFEDFQARIGLARSLLTDRLRRLEAAGVMRRDRYQERPPRDEYRLTDMGLDLYGAALMIIRWEKRWFYDPASPAHRLVHNGHEFTPQLRCAHCDREVVARDTFAVDGPGAGEDPPQKPRAQRRSIVPSENLTPGDPMLERALDVIGDRWIAHVIASAFMGRRRFTELQGALGVAPNILADRLARLVDLGVLRKVLYQERPERWEYRLTDEGLDLFPLIAELIRWGDRWLSGPEGPPAILHHRPCGRPLVNRITCDHGDGEVNIVNSGPAR</sequence>
<dbReference type="PROSITE" id="PS51118">
    <property type="entry name" value="HTH_HXLR"/>
    <property type="match status" value="2"/>
</dbReference>
<feature type="region of interest" description="Disordered" evidence="4">
    <location>
        <begin position="157"/>
        <end position="183"/>
    </location>
</feature>
<accession>A0AB39KR24</accession>
<dbReference type="PANTHER" id="PTHR33204:SF36">
    <property type="entry name" value="TRANSCRIPTIONAL REGULATORY PROTEIN"/>
    <property type="match status" value="1"/>
</dbReference>
<evidence type="ECO:0000313" key="6">
    <source>
        <dbReference type="EMBL" id="XDO96170.1"/>
    </source>
</evidence>
<evidence type="ECO:0000256" key="4">
    <source>
        <dbReference type="SAM" id="MobiDB-lite"/>
    </source>
</evidence>
<feature type="domain" description="HTH hxlR-type" evidence="5">
    <location>
        <begin position="188"/>
        <end position="286"/>
    </location>
</feature>
<keyword evidence="1" id="KW-0805">Transcription regulation</keyword>
<gene>
    <name evidence="6" type="ORF">ABOZ73_15500</name>
</gene>
<dbReference type="InterPro" id="IPR036388">
    <property type="entry name" value="WH-like_DNA-bd_sf"/>
</dbReference>
<dbReference type="InterPro" id="IPR036390">
    <property type="entry name" value="WH_DNA-bd_sf"/>
</dbReference>
<dbReference type="AlphaFoldDB" id="A0AB39KR24"/>
<evidence type="ECO:0000256" key="3">
    <source>
        <dbReference type="ARBA" id="ARBA00023163"/>
    </source>
</evidence>
<dbReference type="EMBL" id="CP158375">
    <property type="protein sequence ID" value="XDO96170.1"/>
    <property type="molecule type" value="Genomic_DNA"/>
</dbReference>
<evidence type="ECO:0000256" key="1">
    <source>
        <dbReference type="ARBA" id="ARBA00023015"/>
    </source>
</evidence>
<evidence type="ECO:0000259" key="5">
    <source>
        <dbReference type="PROSITE" id="PS51118"/>
    </source>
</evidence>
<keyword evidence="3" id="KW-0804">Transcription</keyword>
<feature type="domain" description="HTH hxlR-type" evidence="5">
    <location>
        <begin position="20"/>
        <end position="124"/>
    </location>
</feature>
<dbReference type="Pfam" id="PF01638">
    <property type="entry name" value="HxlR"/>
    <property type="match status" value="2"/>
</dbReference>
<dbReference type="SUPFAM" id="SSF46785">
    <property type="entry name" value="Winged helix' DNA-binding domain"/>
    <property type="match status" value="2"/>
</dbReference>
<feature type="region of interest" description="Disordered" evidence="4">
    <location>
        <begin position="1"/>
        <end position="21"/>
    </location>
</feature>
<reference evidence="6" key="1">
    <citation type="submission" date="2024-06" db="EMBL/GenBank/DDBJ databases">
        <title>Caulobacter inopinatus, sp. nov.</title>
        <authorList>
            <person name="Donachie S.P."/>
        </authorList>
    </citation>
    <scope>NUCLEOTIDE SEQUENCE</scope>
    <source>
        <strain evidence="6">73W</strain>
    </source>
</reference>
<evidence type="ECO:0000256" key="2">
    <source>
        <dbReference type="ARBA" id="ARBA00023125"/>
    </source>
</evidence>
<dbReference type="PANTHER" id="PTHR33204">
    <property type="entry name" value="TRANSCRIPTIONAL REGULATOR, MARR FAMILY"/>
    <property type="match status" value="1"/>
</dbReference>
<organism evidence="6">
    <name type="scientific">Caulobacter sp. 73W</name>
    <dbReference type="NCBI Taxonomy" id="3161137"/>
    <lineage>
        <taxon>Bacteria</taxon>
        <taxon>Pseudomonadati</taxon>
        <taxon>Pseudomonadota</taxon>
        <taxon>Alphaproteobacteria</taxon>
        <taxon>Caulobacterales</taxon>
        <taxon>Caulobacteraceae</taxon>
        <taxon>Caulobacter</taxon>
    </lineage>
</organism>
<dbReference type="Gene3D" id="1.10.10.10">
    <property type="entry name" value="Winged helix-like DNA-binding domain superfamily/Winged helix DNA-binding domain"/>
    <property type="match status" value="2"/>
</dbReference>
<proteinExistence type="predicted"/>
<keyword evidence="2" id="KW-0238">DNA-binding</keyword>